<dbReference type="InterPro" id="IPR036046">
    <property type="entry name" value="Acylphosphatase-like_dom_sf"/>
</dbReference>
<evidence type="ECO:0000313" key="4">
    <source>
        <dbReference type="Proteomes" id="UP001595533"/>
    </source>
</evidence>
<dbReference type="EMBL" id="JBHRTS010000003">
    <property type="protein sequence ID" value="MFC3194024.1"/>
    <property type="molecule type" value="Genomic_DNA"/>
</dbReference>
<gene>
    <name evidence="3" type="ORF">ACFODZ_07205</name>
</gene>
<keyword evidence="4" id="KW-1185">Reference proteome</keyword>
<dbReference type="Gene3D" id="3.30.70.100">
    <property type="match status" value="1"/>
</dbReference>
<dbReference type="InterPro" id="IPR007024">
    <property type="entry name" value="BLUF_domain"/>
</dbReference>
<dbReference type="RefSeq" id="WP_077412107.1">
    <property type="nucleotide sequence ID" value="NZ_JBHRTS010000003.1"/>
</dbReference>
<dbReference type="PROSITE" id="PS50925">
    <property type="entry name" value="BLUF"/>
    <property type="match status" value="1"/>
</dbReference>
<feature type="domain" description="BLUF" evidence="2">
    <location>
        <begin position="4"/>
        <end position="101"/>
    </location>
</feature>
<feature type="compositionally biased region" description="Polar residues" evidence="1">
    <location>
        <begin position="142"/>
        <end position="159"/>
    </location>
</feature>
<dbReference type="SMART" id="SM01034">
    <property type="entry name" value="BLUF"/>
    <property type="match status" value="1"/>
</dbReference>
<feature type="region of interest" description="Disordered" evidence="1">
    <location>
        <begin position="142"/>
        <end position="173"/>
    </location>
</feature>
<dbReference type="Proteomes" id="UP001595533">
    <property type="component" value="Unassembled WGS sequence"/>
</dbReference>
<reference evidence="4" key="1">
    <citation type="journal article" date="2019" name="Int. J. Syst. Evol. Microbiol.">
        <title>The Global Catalogue of Microorganisms (GCM) 10K type strain sequencing project: providing services to taxonomists for standard genome sequencing and annotation.</title>
        <authorList>
            <consortium name="The Broad Institute Genomics Platform"/>
            <consortium name="The Broad Institute Genome Sequencing Center for Infectious Disease"/>
            <person name="Wu L."/>
            <person name="Ma J."/>
        </authorList>
    </citation>
    <scope>NUCLEOTIDE SEQUENCE [LARGE SCALE GENOMIC DNA]</scope>
    <source>
        <strain evidence="4">KCTC 42953</strain>
    </source>
</reference>
<evidence type="ECO:0000259" key="2">
    <source>
        <dbReference type="PROSITE" id="PS50925"/>
    </source>
</evidence>
<organism evidence="3 4">
    <name type="scientific">Marinicella sediminis</name>
    <dbReference type="NCBI Taxonomy" id="1792834"/>
    <lineage>
        <taxon>Bacteria</taxon>
        <taxon>Pseudomonadati</taxon>
        <taxon>Pseudomonadota</taxon>
        <taxon>Gammaproteobacteria</taxon>
        <taxon>Lysobacterales</taxon>
        <taxon>Marinicellaceae</taxon>
        <taxon>Marinicella</taxon>
    </lineage>
</organism>
<evidence type="ECO:0000256" key="1">
    <source>
        <dbReference type="SAM" id="MobiDB-lite"/>
    </source>
</evidence>
<comment type="caution">
    <text evidence="3">The sequence shown here is derived from an EMBL/GenBank/DDBJ whole genome shotgun (WGS) entry which is preliminary data.</text>
</comment>
<evidence type="ECO:0000313" key="3">
    <source>
        <dbReference type="EMBL" id="MFC3194024.1"/>
    </source>
</evidence>
<proteinExistence type="predicted"/>
<dbReference type="SUPFAM" id="SSF54975">
    <property type="entry name" value="Acylphosphatase/BLUF domain-like"/>
    <property type="match status" value="1"/>
</dbReference>
<protein>
    <submittedName>
        <fullName evidence="3">BLUF domain-containing protein</fullName>
    </submittedName>
</protein>
<sequence>MEQLLRMVYVSESTQPLSGLGGEVPIEIGRILMQSRKNNPKLEVGGVLYFRNNYFFQCLEGEQDVVNDLYQKIATDPRHKQVQTLSVKRIHQRQFSDWSMKYVASKDQVNRLIRQFGMQEFNPYQFDDYMIDELLKVFNKSSDQTSQPDQSYSHQPNPDRQSKGLFSRLFGRR</sequence>
<dbReference type="Pfam" id="PF04940">
    <property type="entry name" value="BLUF"/>
    <property type="match status" value="1"/>
</dbReference>
<accession>A0ABV7JAX1</accession>
<name>A0ABV7JAX1_9GAMM</name>